<keyword evidence="5 11" id="KW-0812">Transmembrane</keyword>
<dbReference type="Gene3D" id="3.90.1480.20">
    <property type="entry name" value="Glycosyl transferase family 29"/>
    <property type="match status" value="1"/>
</dbReference>
<feature type="transmembrane region" description="Helical" evidence="11">
    <location>
        <begin position="80"/>
        <end position="101"/>
    </location>
</feature>
<accession>A0ABN9M5F3</accession>
<evidence type="ECO:0000256" key="4">
    <source>
        <dbReference type="ARBA" id="ARBA00022679"/>
    </source>
</evidence>
<sequence>MTADNKVKFRPVRKNELHVAPHYPKAHYHKAAYRHHKQILTFALGAFQLDELLVQLISGTLEDCTLHCRYRSLREQRKPFINMVMAYGSAFIILPAFSFGMNTEVSLRTLYSLEDFDMNNRVVFFNPQYLKNLTSYWKRIGLKFRRMSSGLLLASAAFEVCEKVTLYGFWPFSEDLEGTPIPHHYYDNVPPKPGFHSMSDEFYQYLIMHSQGALKLQLGQC</sequence>
<evidence type="ECO:0000313" key="13">
    <source>
        <dbReference type="Proteomes" id="UP001176940"/>
    </source>
</evidence>
<dbReference type="InterPro" id="IPR001675">
    <property type="entry name" value="Glyco_trans_29"/>
</dbReference>
<dbReference type="Pfam" id="PF00777">
    <property type="entry name" value="Glyco_transf_29"/>
    <property type="match status" value="1"/>
</dbReference>
<comment type="similarity">
    <text evidence="2">Belongs to the glycosyltransferase 29 family.</text>
</comment>
<evidence type="ECO:0000256" key="8">
    <source>
        <dbReference type="ARBA" id="ARBA00023034"/>
    </source>
</evidence>
<gene>
    <name evidence="12" type="ORF">RIMI_LOCUS16496468</name>
</gene>
<dbReference type="PANTHER" id="PTHR11987:SF29">
    <property type="entry name" value="ALPHA-2,8-SIALYLTRANSFERASE 8F"/>
    <property type="match status" value="1"/>
</dbReference>
<evidence type="ECO:0000256" key="3">
    <source>
        <dbReference type="ARBA" id="ARBA00022676"/>
    </source>
</evidence>
<reference evidence="12" key="1">
    <citation type="submission" date="2023-07" db="EMBL/GenBank/DDBJ databases">
        <authorList>
            <person name="Stuckert A."/>
        </authorList>
    </citation>
    <scope>NUCLEOTIDE SEQUENCE</scope>
</reference>
<evidence type="ECO:0000256" key="7">
    <source>
        <dbReference type="ARBA" id="ARBA00022989"/>
    </source>
</evidence>
<comment type="subcellular location">
    <subcellularLocation>
        <location evidence="1">Golgi apparatus membrane</location>
        <topology evidence="1">Single-pass type II membrane protein</topology>
    </subcellularLocation>
</comment>
<keyword evidence="9 11" id="KW-0472">Membrane</keyword>
<evidence type="ECO:0000313" key="12">
    <source>
        <dbReference type="EMBL" id="CAJ0958699.1"/>
    </source>
</evidence>
<dbReference type="InterPro" id="IPR050943">
    <property type="entry name" value="Glycosyltr_29_Sialyltrsf"/>
</dbReference>
<keyword evidence="10" id="KW-0325">Glycoprotein</keyword>
<keyword evidence="4" id="KW-0808">Transferase</keyword>
<evidence type="ECO:0000256" key="5">
    <source>
        <dbReference type="ARBA" id="ARBA00022692"/>
    </source>
</evidence>
<keyword evidence="13" id="KW-1185">Reference proteome</keyword>
<evidence type="ECO:0000256" key="11">
    <source>
        <dbReference type="SAM" id="Phobius"/>
    </source>
</evidence>
<keyword evidence="3" id="KW-0328">Glycosyltransferase</keyword>
<organism evidence="12 13">
    <name type="scientific">Ranitomeya imitator</name>
    <name type="common">mimic poison frog</name>
    <dbReference type="NCBI Taxonomy" id="111125"/>
    <lineage>
        <taxon>Eukaryota</taxon>
        <taxon>Metazoa</taxon>
        <taxon>Chordata</taxon>
        <taxon>Craniata</taxon>
        <taxon>Vertebrata</taxon>
        <taxon>Euteleostomi</taxon>
        <taxon>Amphibia</taxon>
        <taxon>Batrachia</taxon>
        <taxon>Anura</taxon>
        <taxon>Neobatrachia</taxon>
        <taxon>Hyloidea</taxon>
        <taxon>Dendrobatidae</taxon>
        <taxon>Dendrobatinae</taxon>
        <taxon>Ranitomeya</taxon>
    </lineage>
</organism>
<dbReference type="Proteomes" id="UP001176940">
    <property type="component" value="Unassembled WGS sequence"/>
</dbReference>
<evidence type="ECO:0000256" key="2">
    <source>
        <dbReference type="ARBA" id="ARBA00006003"/>
    </source>
</evidence>
<evidence type="ECO:0000256" key="1">
    <source>
        <dbReference type="ARBA" id="ARBA00004323"/>
    </source>
</evidence>
<keyword evidence="8" id="KW-0333">Golgi apparatus</keyword>
<protein>
    <submittedName>
        <fullName evidence="12">Uncharacterized protein</fullName>
    </submittedName>
</protein>
<dbReference type="PANTHER" id="PTHR11987">
    <property type="entry name" value="ALPHA-2,8-SIALYLTRANSFERASE"/>
    <property type="match status" value="1"/>
</dbReference>
<proteinExistence type="inferred from homology"/>
<keyword evidence="7 11" id="KW-1133">Transmembrane helix</keyword>
<evidence type="ECO:0000256" key="10">
    <source>
        <dbReference type="ARBA" id="ARBA00023180"/>
    </source>
</evidence>
<comment type="caution">
    <text evidence="12">The sequence shown here is derived from an EMBL/GenBank/DDBJ whole genome shotgun (WGS) entry which is preliminary data.</text>
</comment>
<dbReference type="EMBL" id="CAUEEQ010046175">
    <property type="protein sequence ID" value="CAJ0958699.1"/>
    <property type="molecule type" value="Genomic_DNA"/>
</dbReference>
<evidence type="ECO:0000256" key="6">
    <source>
        <dbReference type="ARBA" id="ARBA00022968"/>
    </source>
</evidence>
<name>A0ABN9M5F3_9NEOB</name>
<dbReference type="InterPro" id="IPR038578">
    <property type="entry name" value="GT29-like_sf"/>
</dbReference>
<keyword evidence="6" id="KW-0735">Signal-anchor</keyword>
<evidence type="ECO:0000256" key="9">
    <source>
        <dbReference type="ARBA" id="ARBA00023136"/>
    </source>
</evidence>